<dbReference type="AlphaFoldDB" id="A0AAN9VYF1"/>
<dbReference type="Proteomes" id="UP001378592">
    <property type="component" value="Unassembled WGS sequence"/>
</dbReference>
<feature type="compositionally biased region" description="Basic residues" evidence="1">
    <location>
        <begin position="120"/>
        <end position="132"/>
    </location>
</feature>
<dbReference type="EMBL" id="JAZDUA010000153">
    <property type="protein sequence ID" value="KAK7866154.1"/>
    <property type="molecule type" value="Genomic_DNA"/>
</dbReference>
<gene>
    <name evidence="2" type="ORF">R5R35_001382</name>
    <name evidence="3" type="ORF">R5R35_005701</name>
</gene>
<evidence type="ECO:0000313" key="4">
    <source>
        <dbReference type="Proteomes" id="UP001378592"/>
    </source>
</evidence>
<protein>
    <submittedName>
        <fullName evidence="3">Uncharacterized protein</fullName>
    </submittedName>
</protein>
<comment type="caution">
    <text evidence="3">The sequence shown here is derived from an EMBL/GenBank/DDBJ whole genome shotgun (WGS) entry which is preliminary data.</text>
</comment>
<proteinExistence type="predicted"/>
<feature type="region of interest" description="Disordered" evidence="1">
    <location>
        <begin position="42"/>
        <end position="146"/>
    </location>
</feature>
<reference evidence="3 4" key="1">
    <citation type="submission" date="2024-03" db="EMBL/GenBank/DDBJ databases">
        <title>The genome assembly and annotation of the cricket Gryllus longicercus Weissman &amp; Gray.</title>
        <authorList>
            <person name="Szrajer S."/>
            <person name="Gray D."/>
            <person name="Ylla G."/>
        </authorList>
    </citation>
    <scope>NUCLEOTIDE SEQUENCE [LARGE SCALE GENOMIC DNA]</scope>
    <source>
        <strain evidence="3">DAG 2021-001</strain>
        <tissue evidence="3">Whole body minus gut</tissue>
    </source>
</reference>
<accession>A0AAN9VYF1</accession>
<name>A0AAN9VYF1_9ORTH</name>
<sequence>MPRTSRPERRAFVLISPPATRVRQLAACACPLSWLAVRRHRTGALRARSRRRQCPPPRYVSPEGAPPPPSSVPASCSPRPLSCIRFPETSVATRPKGPPPPHASKRPAARLTSWKISLHTTRRRRNRARRAALQRGKTSVVVSSPC</sequence>
<feature type="compositionally biased region" description="Basic residues" evidence="1">
    <location>
        <begin position="42"/>
        <end position="53"/>
    </location>
</feature>
<feature type="compositionally biased region" description="Pro residues" evidence="1">
    <location>
        <begin position="54"/>
        <end position="71"/>
    </location>
</feature>
<evidence type="ECO:0000313" key="2">
    <source>
        <dbReference type="EMBL" id="KAK7866154.1"/>
    </source>
</evidence>
<feature type="compositionally biased region" description="Polar residues" evidence="1">
    <location>
        <begin position="136"/>
        <end position="146"/>
    </location>
</feature>
<organism evidence="3 4">
    <name type="scientific">Gryllus longicercus</name>
    <dbReference type="NCBI Taxonomy" id="2509291"/>
    <lineage>
        <taxon>Eukaryota</taxon>
        <taxon>Metazoa</taxon>
        <taxon>Ecdysozoa</taxon>
        <taxon>Arthropoda</taxon>
        <taxon>Hexapoda</taxon>
        <taxon>Insecta</taxon>
        <taxon>Pterygota</taxon>
        <taxon>Neoptera</taxon>
        <taxon>Polyneoptera</taxon>
        <taxon>Orthoptera</taxon>
        <taxon>Ensifera</taxon>
        <taxon>Gryllidea</taxon>
        <taxon>Grylloidea</taxon>
        <taxon>Gryllidae</taxon>
        <taxon>Gryllinae</taxon>
        <taxon>Gryllus</taxon>
    </lineage>
</organism>
<evidence type="ECO:0000256" key="1">
    <source>
        <dbReference type="SAM" id="MobiDB-lite"/>
    </source>
</evidence>
<evidence type="ECO:0000313" key="3">
    <source>
        <dbReference type="EMBL" id="KAK7873835.1"/>
    </source>
</evidence>
<keyword evidence="4" id="KW-1185">Reference proteome</keyword>
<dbReference type="EMBL" id="JAZDUA010000008">
    <property type="protein sequence ID" value="KAK7873835.1"/>
    <property type="molecule type" value="Genomic_DNA"/>
</dbReference>